<dbReference type="EMBL" id="FNIJ01000011">
    <property type="protein sequence ID" value="SDO46347.1"/>
    <property type="molecule type" value="Genomic_DNA"/>
</dbReference>
<dbReference type="AlphaFoldDB" id="A0A1H0JRN0"/>
<gene>
    <name evidence="2" type="ORF">SAMN05216193_111179</name>
</gene>
<name>A0A1H0JRN0_9PSED</name>
<evidence type="ECO:0000256" key="1">
    <source>
        <dbReference type="SAM" id="Phobius"/>
    </source>
</evidence>
<keyword evidence="3" id="KW-1185">Reference proteome</keyword>
<dbReference type="Proteomes" id="UP000242957">
    <property type="component" value="Unassembled WGS sequence"/>
</dbReference>
<dbReference type="STRING" id="198616.SAMN05216193_111179"/>
<evidence type="ECO:0000313" key="3">
    <source>
        <dbReference type="Proteomes" id="UP000242957"/>
    </source>
</evidence>
<dbReference type="RefSeq" id="WP_084311252.1">
    <property type="nucleotide sequence ID" value="NZ_FNIJ01000011.1"/>
</dbReference>
<sequence>MSNHPIDPWFPEVHHPFINDELIPLLTDYMTRNGYPPGAVVAAVFMSMVTSAYACGQSFTELERMMAFAWQCADQAEGAAGRVLQ</sequence>
<keyword evidence="1" id="KW-0472">Membrane</keyword>
<organism evidence="2 3">
    <name type="scientific">Pseudomonas jinjuensis</name>
    <dbReference type="NCBI Taxonomy" id="198616"/>
    <lineage>
        <taxon>Bacteria</taxon>
        <taxon>Pseudomonadati</taxon>
        <taxon>Pseudomonadota</taxon>
        <taxon>Gammaproteobacteria</taxon>
        <taxon>Pseudomonadales</taxon>
        <taxon>Pseudomonadaceae</taxon>
        <taxon>Pseudomonas</taxon>
    </lineage>
</organism>
<feature type="transmembrane region" description="Helical" evidence="1">
    <location>
        <begin position="35"/>
        <end position="56"/>
    </location>
</feature>
<protein>
    <submittedName>
        <fullName evidence="2">Uncharacterized protein</fullName>
    </submittedName>
</protein>
<evidence type="ECO:0000313" key="2">
    <source>
        <dbReference type="EMBL" id="SDO46347.1"/>
    </source>
</evidence>
<reference evidence="3" key="1">
    <citation type="submission" date="2016-10" db="EMBL/GenBank/DDBJ databases">
        <authorList>
            <person name="Varghese N."/>
            <person name="Submissions S."/>
        </authorList>
    </citation>
    <scope>NUCLEOTIDE SEQUENCE [LARGE SCALE GENOMIC DNA]</scope>
    <source>
        <strain evidence="3">JCM 21621</strain>
    </source>
</reference>
<keyword evidence="1" id="KW-1133">Transmembrane helix</keyword>
<proteinExistence type="predicted"/>
<accession>A0A1H0JRN0</accession>
<keyword evidence="1" id="KW-0812">Transmembrane</keyword>